<feature type="non-terminal residue" evidence="2">
    <location>
        <position position="1"/>
    </location>
</feature>
<feature type="region of interest" description="Disordered" evidence="1">
    <location>
        <begin position="1"/>
        <end position="29"/>
    </location>
</feature>
<evidence type="ECO:0000313" key="3">
    <source>
        <dbReference type="Proteomes" id="UP000784294"/>
    </source>
</evidence>
<dbReference type="EMBL" id="CAAALY010023825">
    <property type="protein sequence ID" value="VEL15214.1"/>
    <property type="molecule type" value="Genomic_DNA"/>
</dbReference>
<dbReference type="PANTHER" id="PTHR22168:SF8">
    <property type="entry name" value="TRANSMEMBRANE PROTEIN 26"/>
    <property type="match status" value="1"/>
</dbReference>
<reference evidence="2" key="1">
    <citation type="submission" date="2018-11" db="EMBL/GenBank/DDBJ databases">
        <authorList>
            <consortium name="Pathogen Informatics"/>
        </authorList>
    </citation>
    <scope>NUCLEOTIDE SEQUENCE</scope>
</reference>
<comment type="caution">
    <text evidence="2">The sequence shown here is derived from an EMBL/GenBank/DDBJ whole genome shotgun (WGS) entry which is preliminary data.</text>
</comment>
<protein>
    <submittedName>
        <fullName evidence="2">Uncharacterized protein</fullName>
    </submittedName>
</protein>
<dbReference type="Pfam" id="PF09772">
    <property type="entry name" value="Tmem26"/>
    <property type="match status" value="1"/>
</dbReference>
<dbReference type="Proteomes" id="UP000784294">
    <property type="component" value="Unassembled WGS sequence"/>
</dbReference>
<accession>A0A448WM21</accession>
<sequence length="122" mass="14353">EEQEEKEEEEEEEEEEQEARESTPAEGANSSCCHFYFRERPCLCCETELWAIGMSLMLQDMPFLALRLTMIIRFNVLSYSNMFFTCKNTLVIMLQVFRSGVIIAESWHKKKSRNRANKKSLV</sequence>
<dbReference type="PANTHER" id="PTHR22168">
    <property type="entry name" value="TMEM26 PROTEIN"/>
    <property type="match status" value="1"/>
</dbReference>
<keyword evidence="3" id="KW-1185">Reference proteome</keyword>
<proteinExistence type="predicted"/>
<evidence type="ECO:0000256" key="1">
    <source>
        <dbReference type="SAM" id="MobiDB-lite"/>
    </source>
</evidence>
<feature type="compositionally biased region" description="Acidic residues" evidence="1">
    <location>
        <begin position="1"/>
        <end position="18"/>
    </location>
</feature>
<name>A0A448WM21_9PLAT</name>
<evidence type="ECO:0000313" key="2">
    <source>
        <dbReference type="EMBL" id="VEL15214.1"/>
    </source>
</evidence>
<dbReference type="AlphaFoldDB" id="A0A448WM21"/>
<dbReference type="InterPro" id="IPR019169">
    <property type="entry name" value="Transmembrane_26"/>
</dbReference>
<gene>
    <name evidence="2" type="ORF">PXEA_LOCUS8654</name>
</gene>
<dbReference type="OrthoDB" id="10042902at2759"/>
<organism evidence="2 3">
    <name type="scientific">Protopolystoma xenopodis</name>
    <dbReference type="NCBI Taxonomy" id="117903"/>
    <lineage>
        <taxon>Eukaryota</taxon>
        <taxon>Metazoa</taxon>
        <taxon>Spiralia</taxon>
        <taxon>Lophotrochozoa</taxon>
        <taxon>Platyhelminthes</taxon>
        <taxon>Monogenea</taxon>
        <taxon>Polyopisthocotylea</taxon>
        <taxon>Polystomatidea</taxon>
        <taxon>Polystomatidae</taxon>
        <taxon>Protopolystoma</taxon>
    </lineage>
</organism>